<keyword evidence="1" id="KW-0812">Transmembrane</keyword>
<keyword evidence="3" id="KW-1185">Reference proteome</keyword>
<dbReference type="Proteomes" id="UP000026915">
    <property type="component" value="Chromosome 1"/>
</dbReference>
<reference evidence="2 3" key="1">
    <citation type="journal article" date="2013" name="Genome Biol.">
        <title>The genome sequence of the most widely cultivated cacao type and its use to identify candidate genes regulating pod color.</title>
        <authorList>
            <person name="Motamayor J.C."/>
            <person name="Mockaitis K."/>
            <person name="Schmutz J."/>
            <person name="Haiminen N."/>
            <person name="Iii D.L."/>
            <person name="Cornejo O."/>
            <person name="Findley S.D."/>
            <person name="Zheng P."/>
            <person name="Utro F."/>
            <person name="Royaert S."/>
            <person name="Saski C."/>
            <person name="Jenkins J."/>
            <person name="Podicheti R."/>
            <person name="Zhao M."/>
            <person name="Scheffler B.E."/>
            <person name="Stack J.C."/>
            <person name="Feltus F.A."/>
            <person name="Mustiga G.M."/>
            <person name="Amores F."/>
            <person name="Phillips W."/>
            <person name="Marelli J.P."/>
            <person name="May G.D."/>
            <person name="Shapiro H."/>
            <person name="Ma J."/>
            <person name="Bustamante C.D."/>
            <person name="Schnell R.J."/>
            <person name="Main D."/>
            <person name="Gilbert D."/>
            <person name="Parida L."/>
            <person name="Kuhn D.N."/>
        </authorList>
    </citation>
    <scope>NUCLEOTIDE SEQUENCE [LARGE SCALE GENOMIC DNA]</scope>
    <source>
        <strain evidence="3">cv. Matina 1-6</strain>
    </source>
</reference>
<dbReference type="HOGENOM" id="CLU_2150452_0_0_1"/>
<proteinExistence type="predicted"/>
<dbReference type="InParanoid" id="A0A061DP83"/>
<keyword evidence="1" id="KW-1133">Transmembrane helix</keyword>
<protein>
    <submittedName>
        <fullName evidence="2">Uncharacterized protein</fullName>
    </submittedName>
</protein>
<accession>A0A061DP83</accession>
<feature type="transmembrane region" description="Helical" evidence="1">
    <location>
        <begin position="36"/>
        <end position="58"/>
    </location>
</feature>
<keyword evidence="1" id="KW-0472">Membrane</keyword>
<gene>
    <name evidence="2" type="ORF">TCM_003685</name>
</gene>
<dbReference type="AlphaFoldDB" id="A0A061DP83"/>
<evidence type="ECO:0000256" key="1">
    <source>
        <dbReference type="SAM" id="Phobius"/>
    </source>
</evidence>
<sequence length="112" mass="13104">MDRKIALFSSLNDSKIAPLNSSLSPSFSYFLLPHRLTFLSFLFVLFAQAFFLFLFLLFTNRLLSFILSSSLYLFTHIYIFILSILFQLGWPLTFFFLSSFCSTWSAPFHQLN</sequence>
<evidence type="ECO:0000313" key="3">
    <source>
        <dbReference type="Proteomes" id="UP000026915"/>
    </source>
</evidence>
<organism evidence="2 3">
    <name type="scientific">Theobroma cacao</name>
    <name type="common">Cacao</name>
    <name type="synonym">Cocoa</name>
    <dbReference type="NCBI Taxonomy" id="3641"/>
    <lineage>
        <taxon>Eukaryota</taxon>
        <taxon>Viridiplantae</taxon>
        <taxon>Streptophyta</taxon>
        <taxon>Embryophyta</taxon>
        <taxon>Tracheophyta</taxon>
        <taxon>Spermatophyta</taxon>
        <taxon>Magnoliopsida</taxon>
        <taxon>eudicotyledons</taxon>
        <taxon>Gunneridae</taxon>
        <taxon>Pentapetalae</taxon>
        <taxon>rosids</taxon>
        <taxon>malvids</taxon>
        <taxon>Malvales</taxon>
        <taxon>Malvaceae</taxon>
        <taxon>Byttnerioideae</taxon>
        <taxon>Theobroma</taxon>
    </lineage>
</organism>
<dbReference type="Gramene" id="EOX94202">
    <property type="protein sequence ID" value="EOX94202"/>
    <property type="gene ID" value="TCM_003685"/>
</dbReference>
<name>A0A061DP83_THECC</name>
<dbReference type="EMBL" id="CM001879">
    <property type="protein sequence ID" value="EOX94202.1"/>
    <property type="molecule type" value="Genomic_DNA"/>
</dbReference>
<evidence type="ECO:0000313" key="2">
    <source>
        <dbReference type="EMBL" id="EOX94202.1"/>
    </source>
</evidence>
<feature type="transmembrane region" description="Helical" evidence="1">
    <location>
        <begin position="70"/>
        <end position="90"/>
    </location>
</feature>